<dbReference type="Proteomes" id="UP000618931">
    <property type="component" value="Unassembled WGS sequence"/>
</dbReference>
<protein>
    <submittedName>
        <fullName evidence="1">Uncharacterized protein</fullName>
    </submittedName>
</protein>
<organism evidence="1 2">
    <name type="scientific">Hymenobacter ruricola</name>
    <dbReference type="NCBI Taxonomy" id="2791023"/>
    <lineage>
        <taxon>Bacteria</taxon>
        <taxon>Pseudomonadati</taxon>
        <taxon>Bacteroidota</taxon>
        <taxon>Cytophagia</taxon>
        <taxon>Cytophagales</taxon>
        <taxon>Hymenobacteraceae</taxon>
        <taxon>Hymenobacter</taxon>
    </lineage>
</organism>
<reference evidence="1 2" key="1">
    <citation type="submission" date="2020-11" db="EMBL/GenBank/DDBJ databases">
        <authorList>
            <person name="Kim M.K."/>
        </authorList>
    </citation>
    <scope>NUCLEOTIDE SEQUENCE [LARGE SCALE GENOMIC DNA]</scope>
    <source>
        <strain evidence="1 2">BT662</strain>
    </source>
</reference>
<evidence type="ECO:0000313" key="2">
    <source>
        <dbReference type="Proteomes" id="UP000618931"/>
    </source>
</evidence>
<evidence type="ECO:0000313" key="1">
    <source>
        <dbReference type="EMBL" id="MBF9222211.1"/>
    </source>
</evidence>
<proteinExistence type="predicted"/>
<name>A0ABS0I5I9_9BACT</name>
<dbReference type="RefSeq" id="WP_196293656.1">
    <property type="nucleotide sequence ID" value="NZ_JADQDM010000006.1"/>
</dbReference>
<sequence length="167" mass="19151">MDTNTNIQVFCLNLRAPKDCRKYLSKTLRSPAGEPLFDVEAAQRLLLKKFPLQQHWQPATYSISPEEQANLEASPQQMNLLLPFQANLPYEVLMEDATALLFQADSRLKMLTLELKKDEWLRNLYLFLLENAALPCFLRVAKAYFTSRAEPLPSLSSDFVTVTRSLL</sequence>
<keyword evidence="2" id="KW-1185">Reference proteome</keyword>
<comment type="caution">
    <text evidence="1">The sequence shown here is derived from an EMBL/GenBank/DDBJ whole genome shotgun (WGS) entry which is preliminary data.</text>
</comment>
<accession>A0ABS0I5I9</accession>
<dbReference type="EMBL" id="JADQDM010000006">
    <property type="protein sequence ID" value="MBF9222211.1"/>
    <property type="molecule type" value="Genomic_DNA"/>
</dbReference>
<gene>
    <name evidence="1" type="ORF">I2H31_13970</name>
</gene>